<sequence>MNRFSCSVLLLVIGYASANLCNSQSPGEWIMSIAEGVTDFSYGGSRLNPKYYCFEGCLNTGTALQNYKVALSGNNGTSLERSRPVKDIIALHAQAKINDDDDPNAEFCVDPVLRQDIANALQKTTQNSCKNIVNTLVLNLNRPGWAITCIQFDEFSLDGVVADMNFCSYDAVQNNEIYTIRLAKLDMS</sequence>
<evidence type="ECO:0000256" key="1">
    <source>
        <dbReference type="SAM" id="SignalP"/>
    </source>
</evidence>
<dbReference type="Proteomes" id="UP000095282">
    <property type="component" value="Unplaced"/>
</dbReference>
<dbReference type="Pfam" id="PF17303">
    <property type="entry name" value="DUF5352"/>
    <property type="match status" value="1"/>
</dbReference>
<evidence type="ECO:0000313" key="2">
    <source>
        <dbReference type="Proteomes" id="UP000095282"/>
    </source>
</evidence>
<dbReference type="eggNOG" id="ENOG502TGTR">
    <property type="taxonomic scope" value="Eukaryota"/>
</dbReference>
<name>A0A1I7T231_9PELO</name>
<feature type="signal peptide" evidence="1">
    <location>
        <begin position="1"/>
        <end position="18"/>
    </location>
</feature>
<dbReference type="WBParaSite" id="Csp11.Scaffold473.g1677.t1">
    <property type="protein sequence ID" value="Csp11.Scaffold473.g1677.t1"/>
    <property type="gene ID" value="Csp11.Scaffold473.g1677"/>
</dbReference>
<keyword evidence="1" id="KW-0732">Signal</keyword>
<proteinExistence type="predicted"/>
<evidence type="ECO:0000313" key="3">
    <source>
        <dbReference type="WBParaSite" id="Csp11.Scaffold473.g1677.t1"/>
    </source>
</evidence>
<feature type="chain" id="PRO_5009306998" evidence="1">
    <location>
        <begin position="19"/>
        <end position="188"/>
    </location>
</feature>
<dbReference type="STRING" id="1561998.A0A1I7T231"/>
<protein>
    <submittedName>
        <fullName evidence="3">NIM-2 protein</fullName>
    </submittedName>
</protein>
<reference evidence="3" key="1">
    <citation type="submission" date="2016-11" db="UniProtKB">
        <authorList>
            <consortium name="WormBaseParasite"/>
        </authorList>
    </citation>
    <scope>IDENTIFICATION</scope>
</reference>
<dbReference type="InterPro" id="IPR035274">
    <property type="entry name" value="DUF5352"/>
</dbReference>
<accession>A0A1I7T231</accession>
<dbReference type="AlphaFoldDB" id="A0A1I7T231"/>
<organism evidence="2 3">
    <name type="scientific">Caenorhabditis tropicalis</name>
    <dbReference type="NCBI Taxonomy" id="1561998"/>
    <lineage>
        <taxon>Eukaryota</taxon>
        <taxon>Metazoa</taxon>
        <taxon>Ecdysozoa</taxon>
        <taxon>Nematoda</taxon>
        <taxon>Chromadorea</taxon>
        <taxon>Rhabditida</taxon>
        <taxon>Rhabditina</taxon>
        <taxon>Rhabditomorpha</taxon>
        <taxon>Rhabditoidea</taxon>
        <taxon>Rhabditidae</taxon>
        <taxon>Peloderinae</taxon>
        <taxon>Caenorhabditis</taxon>
    </lineage>
</organism>
<keyword evidence="2" id="KW-1185">Reference proteome</keyword>